<feature type="domain" description="Response regulatory" evidence="2">
    <location>
        <begin position="69"/>
        <end position="125"/>
    </location>
</feature>
<dbReference type="EMBL" id="BJZV01000040">
    <property type="protein sequence ID" value="GEP12416.1"/>
    <property type="molecule type" value="Genomic_DNA"/>
</dbReference>
<keyword evidence="4" id="KW-1185">Reference proteome</keyword>
<dbReference type="GO" id="GO:0000160">
    <property type="term" value="P:phosphorelay signal transduction system"/>
    <property type="evidence" value="ECO:0007669"/>
    <property type="project" value="InterPro"/>
</dbReference>
<gene>
    <name evidence="3" type="ORF">MGN01_42610</name>
</gene>
<proteinExistence type="predicted"/>
<dbReference type="Proteomes" id="UP000321750">
    <property type="component" value="Unassembled WGS sequence"/>
</dbReference>
<dbReference type="Gene3D" id="3.40.50.2300">
    <property type="match status" value="1"/>
</dbReference>
<dbReference type="InterPro" id="IPR001789">
    <property type="entry name" value="Sig_transdc_resp-reg_receiver"/>
</dbReference>
<reference evidence="3 4" key="1">
    <citation type="submission" date="2019-07" db="EMBL/GenBank/DDBJ databases">
        <title>Whole genome shotgun sequence of Methylobacterium gnaphalii NBRC 107716.</title>
        <authorList>
            <person name="Hosoyama A."/>
            <person name="Uohara A."/>
            <person name="Ohji S."/>
            <person name="Ichikawa N."/>
        </authorList>
    </citation>
    <scope>NUCLEOTIDE SEQUENCE [LARGE SCALE GENOMIC DNA]</scope>
    <source>
        <strain evidence="3 4">NBRC 107716</strain>
    </source>
</reference>
<dbReference type="Gene3D" id="3.30.565.10">
    <property type="entry name" value="Histidine kinase-like ATPase, C-terminal domain"/>
    <property type="match status" value="1"/>
</dbReference>
<comment type="caution">
    <text evidence="3">The sequence shown here is derived from an EMBL/GenBank/DDBJ whole genome shotgun (WGS) entry which is preliminary data.</text>
</comment>
<dbReference type="InterPro" id="IPR011006">
    <property type="entry name" value="CheY-like_superfamily"/>
</dbReference>
<dbReference type="GO" id="GO:0016772">
    <property type="term" value="F:transferase activity, transferring phosphorus-containing groups"/>
    <property type="evidence" value="ECO:0007669"/>
    <property type="project" value="InterPro"/>
</dbReference>
<dbReference type="SUPFAM" id="SSF55874">
    <property type="entry name" value="ATPase domain of HSP90 chaperone/DNA topoisomerase II/histidine kinase"/>
    <property type="match status" value="1"/>
</dbReference>
<accession>A0A512JR25</accession>
<sequence>MRQPAALSDLTGLGLSQVFGFATQSGGEVRVQSEVGKGTMFVLYLPRVAGGTAAPTTGPEPLVDGHGTRVLVVEDNVKVGTFATQTLAELGYVTTWATNAEEALAELAKDVPPSTLSSRISSCPA</sequence>
<dbReference type="SUPFAM" id="SSF52172">
    <property type="entry name" value="CheY-like"/>
    <property type="match status" value="1"/>
</dbReference>
<dbReference type="InterPro" id="IPR004358">
    <property type="entry name" value="Sig_transdc_His_kin-like_C"/>
</dbReference>
<organism evidence="3 4">
    <name type="scientific">Methylobacterium gnaphalii</name>
    <dbReference type="NCBI Taxonomy" id="1010610"/>
    <lineage>
        <taxon>Bacteria</taxon>
        <taxon>Pseudomonadati</taxon>
        <taxon>Pseudomonadota</taxon>
        <taxon>Alphaproteobacteria</taxon>
        <taxon>Hyphomicrobiales</taxon>
        <taxon>Methylobacteriaceae</taxon>
        <taxon>Methylobacterium</taxon>
    </lineage>
</organism>
<evidence type="ECO:0000313" key="4">
    <source>
        <dbReference type="Proteomes" id="UP000321750"/>
    </source>
</evidence>
<comment type="caution">
    <text evidence="1">Lacks conserved residue(s) required for the propagation of feature annotation.</text>
</comment>
<dbReference type="InterPro" id="IPR036890">
    <property type="entry name" value="HATPase_C_sf"/>
</dbReference>
<protein>
    <recommendedName>
        <fullName evidence="2">Response regulatory domain-containing protein</fullName>
    </recommendedName>
</protein>
<dbReference type="PRINTS" id="PR00344">
    <property type="entry name" value="BCTRLSENSOR"/>
</dbReference>
<name>A0A512JR25_9HYPH</name>
<evidence type="ECO:0000259" key="2">
    <source>
        <dbReference type="PROSITE" id="PS50110"/>
    </source>
</evidence>
<evidence type="ECO:0000313" key="3">
    <source>
        <dbReference type="EMBL" id="GEP12416.1"/>
    </source>
</evidence>
<evidence type="ECO:0000256" key="1">
    <source>
        <dbReference type="PROSITE-ProRule" id="PRU00169"/>
    </source>
</evidence>
<dbReference type="PROSITE" id="PS50110">
    <property type="entry name" value="RESPONSE_REGULATORY"/>
    <property type="match status" value="1"/>
</dbReference>
<dbReference type="AlphaFoldDB" id="A0A512JR25"/>